<evidence type="ECO:0000313" key="1">
    <source>
        <dbReference type="EMBL" id="KRX22025.1"/>
    </source>
</evidence>
<dbReference type="AlphaFoldDB" id="A0A0V0S5P7"/>
<dbReference type="EMBL" id="JYDL01000035">
    <property type="protein sequence ID" value="KRX22025.1"/>
    <property type="molecule type" value="Genomic_DNA"/>
</dbReference>
<sequence length="73" mass="8218">MLKKNRKEILVTVPIAPHYLFRFRSDHFVLNVASVSIEFAPDCSCIVRCTHFIHCSISLTSSEYDISSDGALS</sequence>
<comment type="caution">
    <text evidence="1">The sequence shown here is derived from an EMBL/GenBank/DDBJ whole genome shotgun (WGS) entry which is preliminary data.</text>
</comment>
<gene>
    <name evidence="1" type="ORF">T07_9626</name>
</gene>
<protein>
    <submittedName>
        <fullName evidence="1">Uncharacterized protein</fullName>
    </submittedName>
</protein>
<name>A0A0V0S5P7_9BILA</name>
<dbReference type="OrthoDB" id="5920673at2759"/>
<keyword evidence="2" id="KW-1185">Reference proteome</keyword>
<accession>A0A0V0S5P7</accession>
<evidence type="ECO:0000313" key="2">
    <source>
        <dbReference type="Proteomes" id="UP000054630"/>
    </source>
</evidence>
<organism evidence="1 2">
    <name type="scientific">Trichinella nelsoni</name>
    <dbReference type="NCBI Taxonomy" id="6336"/>
    <lineage>
        <taxon>Eukaryota</taxon>
        <taxon>Metazoa</taxon>
        <taxon>Ecdysozoa</taxon>
        <taxon>Nematoda</taxon>
        <taxon>Enoplea</taxon>
        <taxon>Dorylaimia</taxon>
        <taxon>Trichinellida</taxon>
        <taxon>Trichinellidae</taxon>
        <taxon>Trichinella</taxon>
    </lineage>
</organism>
<proteinExistence type="predicted"/>
<reference evidence="1 2" key="1">
    <citation type="submission" date="2015-01" db="EMBL/GenBank/DDBJ databases">
        <title>Evolution of Trichinella species and genotypes.</title>
        <authorList>
            <person name="Korhonen P.K."/>
            <person name="Edoardo P."/>
            <person name="Giuseppe L.R."/>
            <person name="Gasser R.B."/>
        </authorList>
    </citation>
    <scope>NUCLEOTIDE SEQUENCE [LARGE SCALE GENOMIC DNA]</scope>
    <source>
        <strain evidence="1">ISS37</strain>
    </source>
</reference>
<dbReference type="STRING" id="6336.A0A0V0S5P7"/>
<dbReference type="Proteomes" id="UP000054630">
    <property type="component" value="Unassembled WGS sequence"/>
</dbReference>